<dbReference type="Proteomes" id="UP000053660">
    <property type="component" value="Unassembled WGS sequence"/>
</dbReference>
<protein>
    <submittedName>
        <fullName evidence="8">Zinc finger, C2H2 type</fullName>
    </submittedName>
</protein>
<dbReference type="Gene3D" id="3.30.160.60">
    <property type="entry name" value="Classic Zinc Finger"/>
    <property type="match status" value="1"/>
</dbReference>
<dbReference type="EMBL" id="KN550275">
    <property type="protein sequence ID" value="KHJ94582.1"/>
    <property type="molecule type" value="Genomic_DNA"/>
</dbReference>
<organism evidence="8 9">
    <name type="scientific">Oesophagostomum dentatum</name>
    <name type="common">Nodular worm</name>
    <dbReference type="NCBI Taxonomy" id="61180"/>
    <lineage>
        <taxon>Eukaryota</taxon>
        <taxon>Metazoa</taxon>
        <taxon>Ecdysozoa</taxon>
        <taxon>Nematoda</taxon>
        <taxon>Chromadorea</taxon>
        <taxon>Rhabditida</taxon>
        <taxon>Rhabditina</taxon>
        <taxon>Rhabditomorpha</taxon>
        <taxon>Strongyloidea</taxon>
        <taxon>Strongylidae</taxon>
        <taxon>Oesophagostomum</taxon>
    </lineage>
</organism>
<dbReference type="SMART" id="SM00355">
    <property type="entry name" value="ZnF_C2H2"/>
    <property type="match status" value="1"/>
</dbReference>
<dbReference type="GO" id="GO:0001228">
    <property type="term" value="F:DNA-binding transcription activator activity, RNA polymerase II-specific"/>
    <property type="evidence" value="ECO:0007669"/>
    <property type="project" value="TreeGrafter"/>
</dbReference>
<dbReference type="GO" id="GO:0005634">
    <property type="term" value="C:nucleus"/>
    <property type="evidence" value="ECO:0007669"/>
    <property type="project" value="TreeGrafter"/>
</dbReference>
<keyword evidence="1" id="KW-0479">Metal-binding</keyword>
<evidence type="ECO:0000256" key="6">
    <source>
        <dbReference type="PROSITE-ProRule" id="PRU00042"/>
    </source>
</evidence>
<evidence type="ECO:0000259" key="7">
    <source>
        <dbReference type="PROSITE" id="PS50157"/>
    </source>
</evidence>
<keyword evidence="4" id="KW-0862">Zinc</keyword>
<evidence type="ECO:0000256" key="2">
    <source>
        <dbReference type="ARBA" id="ARBA00022737"/>
    </source>
</evidence>
<evidence type="ECO:0000256" key="3">
    <source>
        <dbReference type="ARBA" id="ARBA00022771"/>
    </source>
</evidence>
<evidence type="ECO:0000256" key="5">
    <source>
        <dbReference type="ARBA" id="ARBA00023242"/>
    </source>
</evidence>
<dbReference type="AlphaFoldDB" id="A0A0B1TFJ0"/>
<dbReference type="GO" id="GO:0000978">
    <property type="term" value="F:RNA polymerase II cis-regulatory region sequence-specific DNA binding"/>
    <property type="evidence" value="ECO:0007669"/>
    <property type="project" value="TreeGrafter"/>
</dbReference>
<dbReference type="FunFam" id="3.30.160.60:FF:000432">
    <property type="entry name" value="zinc finger protein Gfi-1b isoform X1"/>
    <property type="match status" value="1"/>
</dbReference>
<dbReference type="PROSITE" id="PS50157">
    <property type="entry name" value="ZINC_FINGER_C2H2_2"/>
    <property type="match status" value="1"/>
</dbReference>
<sequence>MNRYTTVALEKCARTHAPASAQACSRTYALGVLCGPKWCHLTTTTTTSERERRRIDPHVIWAAHLRPINAAARECGADSVVCNVIDNRLIQVEGVEYGVSEKPHKCTVCGKAFSQSSNLITHTRKHTGFKPFACDVCDPVNWNAASNHCQRRIDWINLISASILRAGMIVQMADCCREKKQSLNSEVRLHLCLIVNNTKSREEL</sequence>
<dbReference type="InterPro" id="IPR013087">
    <property type="entry name" value="Znf_C2H2_type"/>
</dbReference>
<evidence type="ECO:0000313" key="8">
    <source>
        <dbReference type="EMBL" id="KHJ94582.1"/>
    </source>
</evidence>
<dbReference type="PANTHER" id="PTHR24393:SF138">
    <property type="entry name" value="IP01201P-RELATED"/>
    <property type="match status" value="1"/>
</dbReference>
<dbReference type="SUPFAM" id="SSF57667">
    <property type="entry name" value="beta-beta-alpha zinc fingers"/>
    <property type="match status" value="1"/>
</dbReference>
<dbReference type="GO" id="GO:0008270">
    <property type="term" value="F:zinc ion binding"/>
    <property type="evidence" value="ECO:0007669"/>
    <property type="project" value="UniProtKB-KW"/>
</dbReference>
<accession>A0A0B1TFJ0</accession>
<evidence type="ECO:0000256" key="1">
    <source>
        <dbReference type="ARBA" id="ARBA00022723"/>
    </source>
</evidence>
<evidence type="ECO:0000313" key="9">
    <source>
        <dbReference type="Proteomes" id="UP000053660"/>
    </source>
</evidence>
<proteinExistence type="predicted"/>
<feature type="domain" description="C2H2-type" evidence="7">
    <location>
        <begin position="104"/>
        <end position="131"/>
    </location>
</feature>
<evidence type="ECO:0000256" key="4">
    <source>
        <dbReference type="ARBA" id="ARBA00022833"/>
    </source>
</evidence>
<dbReference type="Pfam" id="PF00096">
    <property type="entry name" value="zf-C2H2"/>
    <property type="match status" value="1"/>
</dbReference>
<gene>
    <name evidence="8" type="ORF">OESDEN_05490</name>
</gene>
<dbReference type="PROSITE" id="PS00028">
    <property type="entry name" value="ZINC_FINGER_C2H2_1"/>
    <property type="match status" value="1"/>
</dbReference>
<keyword evidence="5" id="KW-0539">Nucleus</keyword>
<dbReference type="InterPro" id="IPR036236">
    <property type="entry name" value="Znf_C2H2_sf"/>
</dbReference>
<reference evidence="8 9" key="1">
    <citation type="submission" date="2014-03" db="EMBL/GenBank/DDBJ databases">
        <title>Draft genome of the hookworm Oesophagostomum dentatum.</title>
        <authorList>
            <person name="Mitreva M."/>
        </authorList>
    </citation>
    <scope>NUCLEOTIDE SEQUENCE [LARGE SCALE GENOMIC DNA]</scope>
    <source>
        <strain evidence="8 9">OD-Hann</strain>
    </source>
</reference>
<dbReference type="OrthoDB" id="6155966at2759"/>
<name>A0A0B1TFJ0_OESDE</name>
<keyword evidence="2" id="KW-0677">Repeat</keyword>
<keyword evidence="9" id="KW-1185">Reference proteome</keyword>
<dbReference type="PANTHER" id="PTHR24393">
    <property type="entry name" value="ZINC FINGER PROTEIN"/>
    <property type="match status" value="1"/>
</dbReference>
<keyword evidence="3 6" id="KW-0863">Zinc-finger</keyword>